<evidence type="ECO:0000256" key="9">
    <source>
        <dbReference type="SAM" id="Phobius"/>
    </source>
</evidence>
<evidence type="ECO:0000259" key="10">
    <source>
        <dbReference type="PROSITE" id="PS50893"/>
    </source>
</evidence>
<dbReference type="InterPro" id="IPR013525">
    <property type="entry name" value="ABC2_TM"/>
</dbReference>
<dbReference type="FunFam" id="3.40.50.300:FF:006035">
    <property type="entry name" value="ABC transporter"/>
    <property type="match status" value="1"/>
</dbReference>
<sequence>MKASIHDTPFVPVDLSFDNLCYDVKASTGGETLRLLNNVSGVFSGGRMCALMGESGAGKTTLMDVIALRKRSGTITGDVLLNGFPQEEVSFRRCSGYVEQFDVQSAELTVRETIRFSALLRLDRTNPVFDTLQDTKRDLPAGFDNHIENIINTLELTNEADILVGNEAEGGLTFEQRKRLSIAVELAASPSIVFLDEPTSGLDARAALLVMNALKKMCHTGRTIVATIHQPSSAVFDMFDDLLLLKKGGEVVFFGDLGPCSCKLISYFENLGASPMNKGENPSTWMLNVLGEHITTTNDNGEEEPLDFAQAWNSSPNYQRLKQRLDEIVENRDEKLKIKYDTVYAATRSERNRLVANRLVTIYWRSPAYNLSRMILSLAIAFLLGSVFIPIRKNLVFSETEITSMLSTIFISFIIIGVLSITSVLPVMLSIRDMYYRHKAGGLLGSASVARALATAEKRFILISCVLFCVVFIPTSGVANSPVAFWGFFTFNMAIYSYIGQLFMCLVRGPGTAQILASIFIGINNFFSGLIVRPQ</sequence>
<evidence type="ECO:0000256" key="6">
    <source>
        <dbReference type="ARBA" id="ARBA00022840"/>
    </source>
</evidence>
<dbReference type="Proteomes" id="UP000001449">
    <property type="component" value="Chromosome 15"/>
</dbReference>
<evidence type="ECO:0000256" key="5">
    <source>
        <dbReference type="ARBA" id="ARBA00022741"/>
    </source>
</evidence>
<dbReference type="GO" id="GO:0016020">
    <property type="term" value="C:membrane"/>
    <property type="evidence" value="ECO:0007669"/>
    <property type="project" value="UniProtKB-SubCell"/>
</dbReference>
<comment type="subcellular location">
    <subcellularLocation>
        <location evidence="1">Membrane</location>
        <topology evidence="1">Multi-pass membrane protein</topology>
    </subcellularLocation>
</comment>
<dbReference type="GO" id="GO:0005524">
    <property type="term" value="F:ATP binding"/>
    <property type="evidence" value="ECO:0007669"/>
    <property type="project" value="UniProtKB-KW"/>
</dbReference>
<dbReference type="AlphaFoldDB" id="B8CD58"/>
<accession>B8CD58</accession>
<dbReference type="eggNOG" id="KOG0065">
    <property type="taxonomic scope" value="Eukaryota"/>
</dbReference>
<dbReference type="HOGENOM" id="CLU_000604_35_6_1"/>
<comment type="similarity">
    <text evidence="2">Belongs to the ABC transporter superfamily. ABCG family. PDR (TC 3.A.1.205) subfamily.</text>
</comment>
<dbReference type="KEGG" id="tps:THAPSDRAFT_37637"/>
<dbReference type="EMBL" id="CM000650">
    <property type="protein sequence ID" value="EED88552.1"/>
    <property type="molecule type" value="Genomic_DNA"/>
</dbReference>
<keyword evidence="6" id="KW-0067">ATP-binding</keyword>
<feature type="domain" description="ABC transporter" evidence="10">
    <location>
        <begin position="15"/>
        <end position="273"/>
    </location>
</feature>
<feature type="transmembrane region" description="Helical" evidence="9">
    <location>
        <begin position="460"/>
        <end position="479"/>
    </location>
</feature>
<keyword evidence="5" id="KW-0547">Nucleotide-binding</keyword>
<dbReference type="InterPro" id="IPR034003">
    <property type="entry name" value="ABCG_PDR_2"/>
</dbReference>
<evidence type="ECO:0000313" key="11">
    <source>
        <dbReference type="EMBL" id="EED88552.1"/>
    </source>
</evidence>
<dbReference type="GO" id="GO:0140359">
    <property type="term" value="F:ABC-type transporter activity"/>
    <property type="evidence" value="ECO:0007669"/>
    <property type="project" value="InterPro"/>
</dbReference>
<dbReference type="PROSITE" id="PS50893">
    <property type="entry name" value="ABC_TRANSPORTER_2"/>
    <property type="match status" value="1"/>
</dbReference>
<evidence type="ECO:0000256" key="2">
    <source>
        <dbReference type="ARBA" id="ARBA00006012"/>
    </source>
</evidence>
<keyword evidence="12" id="KW-1185">Reference proteome</keyword>
<evidence type="ECO:0000313" key="12">
    <source>
        <dbReference type="Proteomes" id="UP000001449"/>
    </source>
</evidence>
<dbReference type="RefSeq" id="XP_002294197.1">
    <property type="nucleotide sequence ID" value="XM_002294161.1"/>
</dbReference>
<reference evidence="11 12" key="1">
    <citation type="journal article" date="2004" name="Science">
        <title>The genome of the diatom Thalassiosira pseudonana: ecology, evolution, and metabolism.</title>
        <authorList>
            <person name="Armbrust E.V."/>
            <person name="Berges J.A."/>
            <person name="Bowler C."/>
            <person name="Green B.R."/>
            <person name="Martinez D."/>
            <person name="Putnam N.H."/>
            <person name="Zhou S."/>
            <person name="Allen A.E."/>
            <person name="Apt K.E."/>
            <person name="Bechner M."/>
            <person name="Brzezinski M.A."/>
            <person name="Chaal B.K."/>
            <person name="Chiovitti A."/>
            <person name="Davis A.K."/>
            <person name="Demarest M.S."/>
            <person name="Detter J.C."/>
            <person name="Glavina T."/>
            <person name="Goodstein D."/>
            <person name="Hadi M.Z."/>
            <person name="Hellsten U."/>
            <person name="Hildebrand M."/>
            <person name="Jenkins B.D."/>
            <person name="Jurka J."/>
            <person name="Kapitonov V.V."/>
            <person name="Kroger N."/>
            <person name="Lau W.W."/>
            <person name="Lane T.W."/>
            <person name="Larimer F.W."/>
            <person name="Lippmeier J.C."/>
            <person name="Lucas S."/>
            <person name="Medina M."/>
            <person name="Montsant A."/>
            <person name="Obornik M."/>
            <person name="Parker M.S."/>
            <person name="Palenik B."/>
            <person name="Pazour G.J."/>
            <person name="Richardson P.M."/>
            <person name="Rynearson T.A."/>
            <person name="Saito M.A."/>
            <person name="Schwartz D.C."/>
            <person name="Thamatrakoln K."/>
            <person name="Valentin K."/>
            <person name="Vardi A."/>
            <person name="Wilkerson F.P."/>
            <person name="Rokhsar D.S."/>
        </authorList>
    </citation>
    <scope>NUCLEOTIDE SEQUENCE [LARGE SCALE GENOMIC DNA]</scope>
    <source>
        <strain evidence="11 12">CCMP1335</strain>
    </source>
</reference>
<protein>
    <recommendedName>
        <fullName evidence="10">ABC transporter domain-containing protein</fullName>
    </recommendedName>
</protein>
<dbReference type="GeneID" id="7441972"/>
<name>B8CD58_THAPS</name>
<proteinExistence type="inferred from homology"/>
<evidence type="ECO:0000256" key="7">
    <source>
        <dbReference type="ARBA" id="ARBA00022989"/>
    </source>
</evidence>
<keyword evidence="4 9" id="KW-0812">Transmembrane</keyword>
<dbReference type="STRING" id="35128.B8CD58"/>
<dbReference type="SMART" id="SM00382">
    <property type="entry name" value="AAA"/>
    <property type="match status" value="1"/>
</dbReference>
<feature type="transmembrane region" description="Helical" evidence="9">
    <location>
        <begin position="371"/>
        <end position="389"/>
    </location>
</feature>
<gene>
    <name evidence="11" type="ORF">THAPSDRAFT_37637</name>
</gene>
<dbReference type="InterPro" id="IPR027417">
    <property type="entry name" value="P-loop_NTPase"/>
</dbReference>
<dbReference type="InParanoid" id="B8CD58"/>
<dbReference type="Pfam" id="PF00005">
    <property type="entry name" value="ABC_tran"/>
    <property type="match status" value="1"/>
</dbReference>
<dbReference type="OMA" id="PQITEGY"/>
<feature type="non-terminal residue" evidence="11">
    <location>
        <position position="1"/>
    </location>
</feature>
<dbReference type="SUPFAM" id="SSF52540">
    <property type="entry name" value="P-loop containing nucleoside triphosphate hydrolases"/>
    <property type="match status" value="1"/>
</dbReference>
<dbReference type="InterPro" id="IPR003593">
    <property type="entry name" value="AAA+_ATPase"/>
</dbReference>
<dbReference type="PaxDb" id="35128-Thaps37637"/>
<dbReference type="Gene3D" id="3.40.50.300">
    <property type="entry name" value="P-loop containing nucleotide triphosphate hydrolases"/>
    <property type="match status" value="1"/>
</dbReference>
<dbReference type="Pfam" id="PF01061">
    <property type="entry name" value="ABC2_membrane"/>
    <property type="match status" value="1"/>
</dbReference>
<dbReference type="InterPro" id="IPR043926">
    <property type="entry name" value="ABCG_dom"/>
</dbReference>
<evidence type="ECO:0000256" key="3">
    <source>
        <dbReference type="ARBA" id="ARBA00022448"/>
    </source>
</evidence>
<keyword evidence="7 9" id="KW-1133">Transmembrane helix</keyword>
<dbReference type="GO" id="GO:0016887">
    <property type="term" value="F:ATP hydrolysis activity"/>
    <property type="evidence" value="ECO:0007669"/>
    <property type="project" value="InterPro"/>
</dbReference>
<evidence type="ECO:0000256" key="4">
    <source>
        <dbReference type="ARBA" id="ARBA00022692"/>
    </source>
</evidence>
<organism evidence="11 12">
    <name type="scientific">Thalassiosira pseudonana</name>
    <name type="common">Marine diatom</name>
    <name type="synonym">Cyclotella nana</name>
    <dbReference type="NCBI Taxonomy" id="35128"/>
    <lineage>
        <taxon>Eukaryota</taxon>
        <taxon>Sar</taxon>
        <taxon>Stramenopiles</taxon>
        <taxon>Ochrophyta</taxon>
        <taxon>Bacillariophyta</taxon>
        <taxon>Coscinodiscophyceae</taxon>
        <taxon>Thalassiosirophycidae</taxon>
        <taxon>Thalassiosirales</taxon>
        <taxon>Thalassiosiraceae</taxon>
        <taxon>Thalassiosira</taxon>
    </lineage>
</organism>
<evidence type="ECO:0000256" key="1">
    <source>
        <dbReference type="ARBA" id="ARBA00004141"/>
    </source>
</evidence>
<keyword evidence="3" id="KW-0813">Transport</keyword>
<reference evidence="11 12" key="2">
    <citation type="journal article" date="2008" name="Nature">
        <title>The Phaeodactylum genome reveals the evolutionary history of diatom genomes.</title>
        <authorList>
            <person name="Bowler C."/>
            <person name="Allen A.E."/>
            <person name="Badger J.H."/>
            <person name="Grimwood J."/>
            <person name="Jabbari K."/>
            <person name="Kuo A."/>
            <person name="Maheswari U."/>
            <person name="Martens C."/>
            <person name="Maumus F."/>
            <person name="Otillar R.P."/>
            <person name="Rayko E."/>
            <person name="Salamov A."/>
            <person name="Vandepoele K."/>
            <person name="Beszteri B."/>
            <person name="Gruber A."/>
            <person name="Heijde M."/>
            <person name="Katinka M."/>
            <person name="Mock T."/>
            <person name="Valentin K."/>
            <person name="Verret F."/>
            <person name="Berges J.A."/>
            <person name="Brownlee C."/>
            <person name="Cadoret J.P."/>
            <person name="Chiovitti A."/>
            <person name="Choi C.J."/>
            <person name="Coesel S."/>
            <person name="De Martino A."/>
            <person name="Detter J.C."/>
            <person name="Durkin C."/>
            <person name="Falciatore A."/>
            <person name="Fournet J."/>
            <person name="Haruta M."/>
            <person name="Huysman M.J."/>
            <person name="Jenkins B.D."/>
            <person name="Jiroutova K."/>
            <person name="Jorgensen R.E."/>
            <person name="Joubert Y."/>
            <person name="Kaplan A."/>
            <person name="Kroger N."/>
            <person name="Kroth P.G."/>
            <person name="La Roche J."/>
            <person name="Lindquist E."/>
            <person name="Lommer M."/>
            <person name="Martin-Jezequel V."/>
            <person name="Lopez P.J."/>
            <person name="Lucas S."/>
            <person name="Mangogna M."/>
            <person name="McGinnis K."/>
            <person name="Medlin L.K."/>
            <person name="Montsant A."/>
            <person name="Oudot-Le Secq M.P."/>
            <person name="Napoli C."/>
            <person name="Obornik M."/>
            <person name="Parker M.S."/>
            <person name="Petit J.L."/>
            <person name="Porcel B.M."/>
            <person name="Poulsen N."/>
            <person name="Robison M."/>
            <person name="Rychlewski L."/>
            <person name="Rynearson T.A."/>
            <person name="Schmutz J."/>
            <person name="Shapiro H."/>
            <person name="Siaut M."/>
            <person name="Stanley M."/>
            <person name="Sussman M.R."/>
            <person name="Taylor A.R."/>
            <person name="Vardi A."/>
            <person name="von Dassow P."/>
            <person name="Vyverman W."/>
            <person name="Willis A."/>
            <person name="Wyrwicz L.S."/>
            <person name="Rokhsar D.S."/>
            <person name="Weissenbach J."/>
            <person name="Armbrust E.V."/>
            <person name="Green B.R."/>
            <person name="Van de Peer Y."/>
            <person name="Grigoriev I.V."/>
        </authorList>
    </citation>
    <scope>NUCLEOTIDE SEQUENCE [LARGE SCALE GENOMIC DNA]</scope>
    <source>
        <strain evidence="11 12">CCMP1335</strain>
    </source>
</reference>
<feature type="transmembrane region" description="Helical" evidence="9">
    <location>
        <begin position="485"/>
        <end position="506"/>
    </location>
</feature>
<feature type="transmembrane region" description="Helical" evidence="9">
    <location>
        <begin position="513"/>
        <end position="532"/>
    </location>
</feature>
<dbReference type="CDD" id="cd03232">
    <property type="entry name" value="ABCG_PDR_domain2"/>
    <property type="match status" value="1"/>
</dbReference>
<dbReference type="Pfam" id="PF19055">
    <property type="entry name" value="ABC2_membrane_7"/>
    <property type="match status" value="1"/>
</dbReference>
<dbReference type="PANTHER" id="PTHR19241">
    <property type="entry name" value="ATP-BINDING CASSETTE TRANSPORTER"/>
    <property type="match status" value="1"/>
</dbReference>
<feature type="transmembrane region" description="Helical" evidence="9">
    <location>
        <begin position="409"/>
        <end position="429"/>
    </location>
</feature>
<keyword evidence="8 9" id="KW-0472">Membrane</keyword>
<evidence type="ECO:0000256" key="8">
    <source>
        <dbReference type="ARBA" id="ARBA00023136"/>
    </source>
</evidence>
<dbReference type="InterPro" id="IPR003439">
    <property type="entry name" value="ABC_transporter-like_ATP-bd"/>
</dbReference>